<dbReference type="GO" id="GO:0003677">
    <property type="term" value="F:DNA binding"/>
    <property type="evidence" value="ECO:0007669"/>
    <property type="project" value="InterPro"/>
</dbReference>
<sequence>MTKYSLEVKLNAIQDYLDGVESYEGIAKKHQVNLTLLKQWVNKYKRHGDEAFQIAYEG</sequence>
<protein>
    <submittedName>
        <fullName evidence="1">Transposase</fullName>
    </submittedName>
</protein>
<dbReference type="OrthoDB" id="2943149at2"/>
<dbReference type="Pfam" id="PF01527">
    <property type="entry name" value="HTH_Tnp_1"/>
    <property type="match status" value="1"/>
</dbReference>
<dbReference type="Gene3D" id="1.10.10.10">
    <property type="entry name" value="Winged helix-like DNA-binding domain superfamily/Winged helix DNA-binding domain"/>
    <property type="match status" value="1"/>
</dbReference>
<comment type="caution">
    <text evidence="1">The sequence shown here is derived from an EMBL/GenBank/DDBJ whole genome shotgun (WGS) entry which is preliminary data.</text>
</comment>
<accession>A0A4R2RQP2</accession>
<dbReference type="InterPro" id="IPR036388">
    <property type="entry name" value="WH-like_DNA-bd_sf"/>
</dbReference>
<proteinExistence type="predicted"/>
<dbReference type="GO" id="GO:0004803">
    <property type="term" value="F:transposase activity"/>
    <property type="evidence" value="ECO:0007669"/>
    <property type="project" value="InterPro"/>
</dbReference>
<dbReference type="Proteomes" id="UP000294746">
    <property type="component" value="Unassembled WGS sequence"/>
</dbReference>
<dbReference type="GO" id="GO:0006313">
    <property type="term" value="P:DNA transposition"/>
    <property type="evidence" value="ECO:0007669"/>
    <property type="project" value="InterPro"/>
</dbReference>
<reference evidence="1 2" key="1">
    <citation type="submission" date="2019-03" db="EMBL/GenBank/DDBJ databases">
        <title>Genomic Encyclopedia of Type Strains, Phase IV (KMG-IV): sequencing the most valuable type-strain genomes for metagenomic binning, comparative biology and taxonomic classification.</title>
        <authorList>
            <person name="Goeker M."/>
        </authorList>
    </citation>
    <scope>NUCLEOTIDE SEQUENCE [LARGE SCALE GENOMIC DNA]</scope>
    <source>
        <strain evidence="1 2">DSM 46831</strain>
    </source>
</reference>
<dbReference type="InterPro" id="IPR009057">
    <property type="entry name" value="Homeodomain-like_sf"/>
</dbReference>
<keyword evidence="2" id="KW-1185">Reference proteome</keyword>
<evidence type="ECO:0000313" key="2">
    <source>
        <dbReference type="Proteomes" id="UP000294746"/>
    </source>
</evidence>
<dbReference type="RefSeq" id="WP_131849900.1">
    <property type="nucleotide sequence ID" value="NZ_SLXV01000056.1"/>
</dbReference>
<dbReference type="InterPro" id="IPR002514">
    <property type="entry name" value="Transposase_8"/>
</dbReference>
<dbReference type="AlphaFoldDB" id="A0A4R2RQP2"/>
<organism evidence="1 2">
    <name type="scientific">Baia soyae</name>
    <dbReference type="NCBI Taxonomy" id="1544746"/>
    <lineage>
        <taxon>Bacteria</taxon>
        <taxon>Bacillati</taxon>
        <taxon>Bacillota</taxon>
        <taxon>Bacilli</taxon>
        <taxon>Bacillales</taxon>
        <taxon>Thermoactinomycetaceae</taxon>
        <taxon>Baia</taxon>
    </lineage>
</organism>
<dbReference type="SUPFAM" id="SSF46689">
    <property type="entry name" value="Homeodomain-like"/>
    <property type="match status" value="1"/>
</dbReference>
<name>A0A4R2RQP2_9BACL</name>
<gene>
    <name evidence="1" type="ORF">EDD57_15614</name>
</gene>
<dbReference type="EMBL" id="SLXV01000056">
    <property type="protein sequence ID" value="TCP62151.1"/>
    <property type="molecule type" value="Genomic_DNA"/>
</dbReference>
<evidence type="ECO:0000313" key="1">
    <source>
        <dbReference type="EMBL" id="TCP62151.1"/>
    </source>
</evidence>